<keyword evidence="6" id="KW-1185">Reference proteome</keyword>
<keyword evidence="2 5" id="KW-0489">Methyltransferase</keyword>
<evidence type="ECO:0000256" key="4">
    <source>
        <dbReference type="ARBA" id="ARBA00022691"/>
    </source>
</evidence>
<comment type="caution">
    <text evidence="5">The sequence shown here is derived from an EMBL/GenBank/DDBJ whole genome shotgun (WGS) entry which is preliminary data.</text>
</comment>
<dbReference type="GO" id="GO:0032259">
    <property type="term" value="P:methylation"/>
    <property type="evidence" value="ECO:0007669"/>
    <property type="project" value="UniProtKB-KW"/>
</dbReference>
<dbReference type="RefSeq" id="WP_211874351.1">
    <property type="nucleotide sequence ID" value="NZ_JAAEDH010000010.1"/>
</dbReference>
<protein>
    <submittedName>
        <fullName evidence="5">Class I SAM-dependent methyltransferase</fullName>
    </submittedName>
</protein>
<dbReference type="SUPFAM" id="SSF53335">
    <property type="entry name" value="S-adenosyl-L-methionine-dependent methyltransferases"/>
    <property type="match status" value="1"/>
</dbReference>
<dbReference type="AlphaFoldDB" id="A0AAF1K281"/>
<dbReference type="GO" id="GO:0009234">
    <property type="term" value="P:menaquinone biosynthetic process"/>
    <property type="evidence" value="ECO:0007669"/>
    <property type="project" value="UniProtKB-KW"/>
</dbReference>
<evidence type="ECO:0000256" key="3">
    <source>
        <dbReference type="ARBA" id="ARBA00022679"/>
    </source>
</evidence>
<dbReference type="EMBL" id="JAAEDH010000010">
    <property type="protein sequence ID" value="MBR0655518.1"/>
    <property type="molecule type" value="Genomic_DNA"/>
</dbReference>
<reference evidence="5" key="1">
    <citation type="submission" date="2020-01" db="EMBL/GenBank/DDBJ databases">
        <authorList>
            <person name="Rat A."/>
        </authorList>
    </citation>
    <scope>NUCLEOTIDE SEQUENCE</scope>
    <source>
        <strain evidence="5">LMG 28251</strain>
    </source>
</reference>
<dbReference type="Pfam" id="PF01209">
    <property type="entry name" value="Ubie_methyltran"/>
    <property type="match status" value="1"/>
</dbReference>
<evidence type="ECO:0000313" key="5">
    <source>
        <dbReference type="EMBL" id="MBR0655518.1"/>
    </source>
</evidence>
<dbReference type="GO" id="GO:0008168">
    <property type="term" value="F:methyltransferase activity"/>
    <property type="evidence" value="ECO:0007669"/>
    <property type="project" value="UniProtKB-KW"/>
</dbReference>
<sequence>MTRPHPVLSGYYGDAAEREAFVRQLFDTSAADYDRINRIMSLGSGAWYRRRVLRDHGLAPGQRVLDIAVGTGLLAREAAGIVQGEGLVVGLDPSLGMLQQARASLALPFVQGRAEALPFADASFDMVTMGYALRHMASFGAVFAEFRRVLKPGGSLLILEIARAENRFARAAATLWLGRMIPALCGLMMPRKKGRLLMRYYWDTIEECVPAATIEAELRVSGFAGVRSTASLGVFREYIGLRP</sequence>
<keyword evidence="1" id="KW-0474">Menaquinone biosynthesis</keyword>
<dbReference type="InterPro" id="IPR004033">
    <property type="entry name" value="UbiE/COQ5_MeTrFase"/>
</dbReference>
<evidence type="ECO:0000256" key="2">
    <source>
        <dbReference type="ARBA" id="ARBA00022603"/>
    </source>
</evidence>
<keyword evidence="3" id="KW-0808">Transferase</keyword>
<reference evidence="5" key="2">
    <citation type="journal article" date="2021" name="Syst. Appl. Microbiol.">
        <title>Roseomonas hellenica sp. nov., isolated from roots of wild-growing Alkanna tinctoria.</title>
        <authorList>
            <person name="Rat A."/>
            <person name="Naranjo H.D."/>
            <person name="Lebbe L."/>
            <person name="Cnockaert M."/>
            <person name="Krigas N."/>
            <person name="Grigoriadou K."/>
            <person name="Maloupa E."/>
            <person name="Willems A."/>
        </authorList>
    </citation>
    <scope>NUCLEOTIDE SEQUENCE</scope>
    <source>
        <strain evidence="5">LMG 28251</strain>
    </source>
</reference>
<accession>A0AAF1K281</accession>
<name>A0AAF1K281_9PROT</name>
<keyword evidence="4" id="KW-0949">S-adenosyl-L-methionine</keyword>
<dbReference type="PROSITE" id="PS51608">
    <property type="entry name" value="SAM_MT_UBIE"/>
    <property type="match status" value="1"/>
</dbReference>
<dbReference type="InterPro" id="IPR029063">
    <property type="entry name" value="SAM-dependent_MTases_sf"/>
</dbReference>
<organism evidence="5 6">
    <name type="scientific">Plastoroseomonas arctica</name>
    <dbReference type="NCBI Taxonomy" id="1509237"/>
    <lineage>
        <taxon>Bacteria</taxon>
        <taxon>Pseudomonadati</taxon>
        <taxon>Pseudomonadota</taxon>
        <taxon>Alphaproteobacteria</taxon>
        <taxon>Acetobacterales</taxon>
        <taxon>Acetobacteraceae</taxon>
        <taxon>Plastoroseomonas</taxon>
    </lineage>
</organism>
<dbReference type="Gene3D" id="3.40.50.150">
    <property type="entry name" value="Vaccinia Virus protein VP39"/>
    <property type="match status" value="1"/>
</dbReference>
<dbReference type="PANTHER" id="PTHR43591">
    <property type="entry name" value="METHYLTRANSFERASE"/>
    <property type="match status" value="1"/>
</dbReference>
<dbReference type="PANTHER" id="PTHR43591:SF24">
    <property type="entry name" value="2-METHOXY-6-POLYPRENYL-1,4-BENZOQUINOL METHYLASE, MITOCHONDRIAL"/>
    <property type="match status" value="1"/>
</dbReference>
<evidence type="ECO:0000313" key="6">
    <source>
        <dbReference type="Proteomes" id="UP001196068"/>
    </source>
</evidence>
<dbReference type="Proteomes" id="UP001196068">
    <property type="component" value="Unassembled WGS sequence"/>
</dbReference>
<evidence type="ECO:0000256" key="1">
    <source>
        <dbReference type="ARBA" id="ARBA00022428"/>
    </source>
</evidence>
<proteinExistence type="predicted"/>
<dbReference type="CDD" id="cd02440">
    <property type="entry name" value="AdoMet_MTases"/>
    <property type="match status" value="1"/>
</dbReference>
<gene>
    <name evidence="5" type="ORF">GXW79_10535</name>
</gene>